<evidence type="ECO:0000256" key="1">
    <source>
        <dbReference type="SAM" id="Phobius"/>
    </source>
</evidence>
<protein>
    <recommendedName>
        <fullName evidence="6">NfeD-like C-terminal domain-containing protein</fullName>
    </recommendedName>
</protein>
<evidence type="ECO:0008006" key="6">
    <source>
        <dbReference type="Google" id="ProtNLM"/>
    </source>
</evidence>
<gene>
    <name evidence="2" type="ORF">HXX08_17855</name>
    <name evidence="3" type="ORF">OZ401_003254</name>
</gene>
<evidence type="ECO:0000313" key="5">
    <source>
        <dbReference type="Proteomes" id="UP001431572"/>
    </source>
</evidence>
<keyword evidence="1" id="KW-1133">Transmembrane helix</keyword>
<keyword evidence="1" id="KW-0812">Transmembrane</keyword>
<sequence length="136" mass="14852">MEALIVALIWFGVGGFVGMLAGVEDWWSIPGALLSGTISFIIALFFLLRDEKDDLTPQTLHGQVARVSTPISSTKAGEVVFWRKGTAHVLPALCLESSAFEMNDQVVIVNGNRELVYVESLAKLLKEVGAEKWMTS</sequence>
<dbReference type="Proteomes" id="UP000521676">
    <property type="component" value="Unassembled WGS sequence"/>
</dbReference>
<feature type="transmembrane region" description="Helical" evidence="1">
    <location>
        <begin position="29"/>
        <end position="48"/>
    </location>
</feature>
<evidence type="ECO:0000313" key="4">
    <source>
        <dbReference type="Proteomes" id="UP000521676"/>
    </source>
</evidence>
<name>A0A8T7M6M8_9CHLR</name>
<dbReference type="AlphaFoldDB" id="A0A8T7M6M8"/>
<keyword evidence="5" id="KW-1185">Reference proteome</keyword>
<dbReference type="Gene3D" id="2.40.50.140">
    <property type="entry name" value="Nucleic acid-binding proteins"/>
    <property type="match status" value="1"/>
</dbReference>
<evidence type="ECO:0000313" key="2">
    <source>
        <dbReference type="EMBL" id="NWJ47721.1"/>
    </source>
</evidence>
<keyword evidence="1" id="KW-0472">Membrane</keyword>
<dbReference type="InterPro" id="IPR012340">
    <property type="entry name" value="NA-bd_OB-fold"/>
</dbReference>
<organism evidence="2 4">
    <name type="scientific">Candidatus Chlorohelix allophototropha</name>
    <dbReference type="NCBI Taxonomy" id="3003348"/>
    <lineage>
        <taxon>Bacteria</taxon>
        <taxon>Bacillati</taxon>
        <taxon>Chloroflexota</taxon>
        <taxon>Chloroflexia</taxon>
        <taxon>Candidatus Chloroheliales</taxon>
        <taxon>Candidatus Chloroheliaceae</taxon>
        <taxon>Candidatus Chlorohelix</taxon>
    </lineage>
</organism>
<accession>A0A8T7M6M8</accession>
<dbReference type="EMBL" id="CP128400">
    <property type="protein sequence ID" value="WJW69627.1"/>
    <property type="molecule type" value="Genomic_DNA"/>
</dbReference>
<evidence type="ECO:0000313" key="3">
    <source>
        <dbReference type="EMBL" id="WJW69627.1"/>
    </source>
</evidence>
<dbReference type="Proteomes" id="UP001431572">
    <property type="component" value="Chromosome 2"/>
</dbReference>
<feature type="transmembrane region" description="Helical" evidence="1">
    <location>
        <begin position="5"/>
        <end position="23"/>
    </location>
</feature>
<reference evidence="2 4" key="1">
    <citation type="submission" date="2020-06" db="EMBL/GenBank/DDBJ databases">
        <title>Anoxygenic phototrophic Chloroflexota member uses a Type I reaction center.</title>
        <authorList>
            <person name="Tsuji J.M."/>
            <person name="Shaw N.A."/>
            <person name="Nagashima S."/>
            <person name="Venkiteswaran J."/>
            <person name="Schiff S.L."/>
            <person name="Hanada S."/>
            <person name="Tank M."/>
            <person name="Neufeld J.D."/>
        </authorList>
    </citation>
    <scope>NUCLEOTIDE SEQUENCE [LARGE SCALE GENOMIC DNA]</scope>
    <source>
        <strain evidence="2">L227-S17</strain>
    </source>
</reference>
<proteinExistence type="predicted"/>
<dbReference type="RefSeq" id="WP_341471500.1">
    <property type="nucleotide sequence ID" value="NZ_CP128400.1"/>
</dbReference>
<dbReference type="EMBL" id="JACATZ010000003">
    <property type="protein sequence ID" value="NWJ47721.1"/>
    <property type="molecule type" value="Genomic_DNA"/>
</dbReference>
<reference evidence="3" key="2">
    <citation type="journal article" date="2024" name="Nature">
        <title>Anoxygenic phototroph of the Chloroflexota uses a type I reaction centre.</title>
        <authorList>
            <person name="Tsuji J.M."/>
            <person name="Shaw N.A."/>
            <person name="Nagashima S."/>
            <person name="Venkiteswaran J.J."/>
            <person name="Schiff S.L."/>
            <person name="Watanabe T."/>
            <person name="Fukui M."/>
            <person name="Hanada S."/>
            <person name="Tank M."/>
            <person name="Neufeld J.D."/>
        </authorList>
    </citation>
    <scope>NUCLEOTIDE SEQUENCE</scope>
    <source>
        <strain evidence="3">L227-S17</strain>
    </source>
</reference>